<keyword evidence="10" id="KW-1185">Reference proteome</keyword>
<dbReference type="CDD" id="cd02968">
    <property type="entry name" value="SCO"/>
    <property type="match status" value="1"/>
</dbReference>
<dbReference type="GO" id="GO:0046872">
    <property type="term" value="F:metal ion binding"/>
    <property type="evidence" value="ECO:0007669"/>
    <property type="project" value="UniProtKB-KW"/>
</dbReference>
<keyword evidence="6" id="KW-1133">Transmembrane helix</keyword>
<keyword evidence="2 3" id="KW-0186">Copper</keyword>
<dbReference type="AlphaFoldDB" id="A0A5C1A7T3"/>
<feature type="chain" id="PRO_5022854826" evidence="7">
    <location>
        <begin position="24"/>
        <end position="340"/>
    </location>
</feature>
<name>A0A5C1A7T3_9BACT</name>
<gene>
    <name evidence="9" type="ORF">PX52LOC_02284</name>
</gene>
<dbReference type="InterPro" id="IPR036249">
    <property type="entry name" value="Thioredoxin-like_sf"/>
</dbReference>
<feature type="domain" description="Thioredoxin" evidence="8">
    <location>
        <begin position="47"/>
        <end position="197"/>
    </location>
</feature>
<dbReference type="EMBL" id="CP042425">
    <property type="protein sequence ID" value="QEL15369.1"/>
    <property type="molecule type" value="Genomic_DNA"/>
</dbReference>
<evidence type="ECO:0000256" key="6">
    <source>
        <dbReference type="SAM" id="Phobius"/>
    </source>
</evidence>
<evidence type="ECO:0000256" key="4">
    <source>
        <dbReference type="PIRSR" id="PIRSR603782-2"/>
    </source>
</evidence>
<dbReference type="Gene3D" id="3.40.30.10">
    <property type="entry name" value="Glutaredoxin"/>
    <property type="match status" value="1"/>
</dbReference>
<dbReference type="SUPFAM" id="SSF52833">
    <property type="entry name" value="Thioredoxin-like"/>
    <property type="match status" value="1"/>
</dbReference>
<keyword evidence="4" id="KW-1015">Disulfide bond</keyword>
<keyword evidence="7" id="KW-0732">Signal</keyword>
<dbReference type="PROSITE" id="PS51352">
    <property type="entry name" value="THIOREDOXIN_2"/>
    <property type="match status" value="1"/>
</dbReference>
<evidence type="ECO:0000256" key="3">
    <source>
        <dbReference type="PIRSR" id="PIRSR603782-1"/>
    </source>
</evidence>
<organism evidence="9 10">
    <name type="scientific">Limnoglobus roseus</name>
    <dbReference type="NCBI Taxonomy" id="2598579"/>
    <lineage>
        <taxon>Bacteria</taxon>
        <taxon>Pseudomonadati</taxon>
        <taxon>Planctomycetota</taxon>
        <taxon>Planctomycetia</taxon>
        <taxon>Gemmatales</taxon>
        <taxon>Gemmataceae</taxon>
        <taxon>Limnoglobus</taxon>
    </lineage>
</organism>
<evidence type="ECO:0000256" key="2">
    <source>
        <dbReference type="ARBA" id="ARBA00023008"/>
    </source>
</evidence>
<dbReference type="KEGG" id="lrs:PX52LOC_02284"/>
<dbReference type="Proteomes" id="UP000324974">
    <property type="component" value="Chromosome"/>
</dbReference>
<evidence type="ECO:0000313" key="10">
    <source>
        <dbReference type="Proteomes" id="UP000324974"/>
    </source>
</evidence>
<proteinExistence type="inferred from homology"/>
<dbReference type="OrthoDB" id="9786756at2"/>
<feature type="signal peptide" evidence="7">
    <location>
        <begin position="1"/>
        <end position="23"/>
    </location>
</feature>
<reference evidence="10" key="1">
    <citation type="submission" date="2019-08" db="EMBL/GenBank/DDBJ databases">
        <title>Limnoglobus roseus gen. nov., sp. nov., a novel freshwater planctomycete with a giant genome from the family Gemmataceae.</title>
        <authorList>
            <person name="Kulichevskaya I.S."/>
            <person name="Naumoff D.G."/>
            <person name="Miroshnikov K."/>
            <person name="Ivanova A."/>
            <person name="Philippov D.A."/>
            <person name="Hakobyan A."/>
            <person name="Rijpstra I.C."/>
            <person name="Sinninghe Damste J.S."/>
            <person name="Liesack W."/>
            <person name="Dedysh S.N."/>
        </authorList>
    </citation>
    <scope>NUCLEOTIDE SEQUENCE [LARGE SCALE GENOMIC DNA]</scope>
    <source>
        <strain evidence="10">PX52</strain>
    </source>
</reference>
<keyword evidence="6" id="KW-0472">Membrane</keyword>
<evidence type="ECO:0000256" key="5">
    <source>
        <dbReference type="SAM" id="MobiDB-lite"/>
    </source>
</evidence>
<comment type="similarity">
    <text evidence="1">Belongs to the SCO1/2 family.</text>
</comment>
<evidence type="ECO:0000259" key="8">
    <source>
        <dbReference type="PROSITE" id="PS51352"/>
    </source>
</evidence>
<protein>
    <submittedName>
        <fullName evidence="9">SCO family protein</fullName>
    </submittedName>
</protein>
<evidence type="ECO:0000313" key="9">
    <source>
        <dbReference type="EMBL" id="QEL15369.1"/>
    </source>
</evidence>
<dbReference type="RefSeq" id="WP_149110190.1">
    <property type="nucleotide sequence ID" value="NZ_CP042425.1"/>
</dbReference>
<sequence>MRFALLLLFGFASAALVAAPANAQMSYGKAPMVIRDPELPGQAKIEPKLGAHLPLDEIFYDHDGKAITLKDAMGGKPTLLILAYSSCPKLCNELLNDTVSALRSLARLGLVAGKDYQVVRVSIDPKEAPTFSRKMRESYLGELDKRSPDEPGFWFLTANHGQGTDVIEAREKIQRVADAVGFRYAADNQAALDEAAADRMRLEKVVRKTREFVHASALFIVSPDGTLSTVLQGLKRSPELPAENGWTAEDIRQALLTAADGKLGTAVQRLAMLCFAYDSTSGHYRPTMRAMGLFALPFPFIIGLIAYSAWRRSRTEKKLTPADVVPKPGEPGVYPAPSLN</sequence>
<dbReference type="Pfam" id="PF02630">
    <property type="entry name" value="SCO1-SenC"/>
    <property type="match status" value="1"/>
</dbReference>
<dbReference type="InterPro" id="IPR013766">
    <property type="entry name" value="Thioredoxin_domain"/>
</dbReference>
<keyword evidence="6" id="KW-0812">Transmembrane</keyword>
<accession>A0A5C1A7T3</accession>
<feature type="region of interest" description="Disordered" evidence="5">
    <location>
        <begin position="321"/>
        <end position="340"/>
    </location>
</feature>
<feature type="transmembrane region" description="Helical" evidence="6">
    <location>
        <begin position="290"/>
        <end position="310"/>
    </location>
</feature>
<feature type="binding site" evidence="3">
    <location>
        <position position="87"/>
    </location>
    <ligand>
        <name>Cu cation</name>
        <dbReference type="ChEBI" id="CHEBI:23378"/>
    </ligand>
</feature>
<feature type="disulfide bond" description="Redox-active" evidence="4">
    <location>
        <begin position="87"/>
        <end position="91"/>
    </location>
</feature>
<feature type="binding site" evidence="3">
    <location>
        <position position="91"/>
    </location>
    <ligand>
        <name>Cu cation</name>
        <dbReference type="ChEBI" id="CHEBI:23378"/>
    </ligand>
</feature>
<dbReference type="InterPro" id="IPR003782">
    <property type="entry name" value="SCO1/SenC"/>
</dbReference>
<evidence type="ECO:0000256" key="1">
    <source>
        <dbReference type="ARBA" id="ARBA00010996"/>
    </source>
</evidence>
<evidence type="ECO:0000256" key="7">
    <source>
        <dbReference type="SAM" id="SignalP"/>
    </source>
</evidence>
<keyword evidence="3" id="KW-0479">Metal-binding</keyword>